<feature type="region of interest" description="Disordered" evidence="1">
    <location>
        <begin position="53"/>
        <end position="89"/>
    </location>
</feature>
<evidence type="ECO:0000313" key="2">
    <source>
        <dbReference type="EMBL" id="PCG67450.1"/>
    </source>
</evidence>
<proteinExistence type="predicted"/>
<feature type="compositionally biased region" description="Basic residues" evidence="1">
    <location>
        <begin position="72"/>
        <end position="86"/>
    </location>
</feature>
<organism evidence="2">
    <name type="scientific">Heliothis virescens</name>
    <name type="common">Tobacco budworm moth</name>
    <dbReference type="NCBI Taxonomy" id="7102"/>
    <lineage>
        <taxon>Eukaryota</taxon>
        <taxon>Metazoa</taxon>
        <taxon>Ecdysozoa</taxon>
        <taxon>Arthropoda</taxon>
        <taxon>Hexapoda</taxon>
        <taxon>Insecta</taxon>
        <taxon>Pterygota</taxon>
        <taxon>Neoptera</taxon>
        <taxon>Endopterygota</taxon>
        <taxon>Lepidoptera</taxon>
        <taxon>Glossata</taxon>
        <taxon>Ditrysia</taxon>
        <taxon>Noctuoidea</taxon>
        <taxon>Noctuidae</taxon>
        <taxon>Heliothinae</taxon>
        <taxon>Heliothis</taxon>
    </lineage>
</organism>
<dbReference type="EMBL" id="NWSH01002841">
    <property type="protein sequence ID" value="PCG67450.1"/>
    <property type="molecule type" value="Genomic_DNA"/>
</dbReference>
<evidence type="ECO:0000256" key="1">
    <source>
        <dbReference type="SAM" id="MobiDB-lite"/>
    </source>
</evidence>
<comment type="caution">
    <text evidence="2">The sequence shown here is derived from an EMBL/GenBank/DDBJ whole genome shotgun (WGS) entry which is preliminary data.</text>
</comment>
<name>A0A2A4J7M7_HELVI</name>
<accession>A0A2A4J7M7</accession>
<dbReference type="AlphaFoldDB" id="A0A2A4J7M7"/>
<gene>
    <name evidence="2" type="ORF">B5V51_6398</name>
</gene>
<protein>
    <submittedName>
        <fullName evidence="2">Uncharacterized protein</fullName>
    </submittedName>
</protein>
<sequence>MWWIRPESSVTLSAKYVRHIRRRVPLDPVTHPRAIPPTAQCAQHAVRAVTHSAKNGGAALPDDGMKSIYPRLSKHSRSATRTRQPHQHPERIVVLYTKGVVCPLRITNPQTARVE</sequence>
<reference evidence="2" key="1">
    <citation type="submission" date="2017-09" db="EMBL/GenBank/DDBJ databases">
        <title>Contemporary evolution of a Lepidopteran species, Heliothis virescens, in response to modern agricultural practices.</title>
        <authorList>
            <person name="Fritz M.L."/>
            <person name="Deyonke A.M."/>
            <person name="Papanicolaou A."/>
            <person name="Micinski S."/>
            <person name="Westbrook J."/>
            <person name="Gould F."/>
        </authorList>
    </citation>
    <scope>NUCLEOTIDE SEQUENCE [LARGE SCALE GENOMIC DNA]</scope>
    <source>
        <strain evidence="2">HvINT-</strain>
        <tissue evidence="2">Whole body</tissue>
    </source>
</reference>